<evidence type="ECO:0000313" key="1">
    <source>
        <dbReference type="EMBL" id="WVZ19476.1"/>
    </source>
</evidence>
<name>A0AAQ3P281_VIGMU</name>
<dbReference type="GO" id="GO:0004674">
    <property type="term" value="F:protein serine/threonine kinase activity"/>
    <property type="evidence" value="ECO:0007669"/>
    <property type="project" value="InterPro"/>
</dbReference>
<dbReference type="PANTHER" id="PTHR37079:SF4">
    <property type="entry name" value="SERINE_THREONINE-PROTEIN KINASE ATM"/>
    <property type="match status" value="1"/>
</dbReference>
<gene>
    <name evidence="1" type="ORF">V8G54_006798</name>
</gene>
<keyword evidence="2" id="KW-1185">Reference proteome</keyword>
<evidence type="ECO:0008006" key="3">
    <source>
        <dbReference type="Google" id="ProtNLM"/>
    </source>
</evidence>
<protein>
    <recommendedName>
        <fullName evidence="3">Serine/threonine-protein kinase ATM</fullName>
    </recommendedName>
</protein>
<organism evidence="1 2">
    <name type="scientific">Vigna mungo</name>
    <name type="common">Black gram</name>
    <name type="synonym">Phaseolus mungo</name>
    <dbReference type="NCBI Taxonomy" id="3915"/>
    <lineage>
        <taxon>Eukaryota</taxon>
        <taxon>Viridiplantae</taxon>
        <taxon>Streptophyta</taxon>
        <taxon>Embryophyta</taxon>
        <taxon>Tracheophyta</taxon>
        <taxon>Spermatophyta</taxon>
        <taxon>Magnoliopsida</taxon>
        <taxon>eudicotyledons</taxon>
        <taxon>Gunneridae</taxon>
        <taxon>Pentapetalae</taxon>
        <taxon>rosids</taxon>
        <taxon>fabids</taxon>
        <taxon>Fabales</taxon>
        <taxon>Fabaceae</taxon>
        <taxon>Papilionoideae</taxon>
        <taxon>50 kb inversion clade</taxon>
        <taxon>NPAAA clade</taxon>
        <taxon>indigoferoid/millettioid clade</taxon>
        <taxon>Phaseoleae</taxon>
        <taxon>Vigna</taxon>
    </lineage>
</organism>
<dbReference type="InterPro" id="IPR038980">
    <property type="entry name" value="ATM_plant"/>
</dbReference>
<dbReference type="Proteomes" id="UP001374535">
    <property type="component" value="Chromosome 2"/>
</dbReference>
<dbReference type="GO" id="GO:0006974">
    <property type="term" value="P:DNA damage response"/>
    <property type="evidence" value="ECO:0007669"/>
    <property type="project" value="InterPro"/>
</dbReference>
<reference evidence="1 2" key="1">
    <citation type="journal article" date="2023" name="Life. Sci Alliance">
        <title>Evolutionary insights into 3D genome organization and epigenetic landscape of Vigna mungo.</title>
        <authorList>
            <person name="Junaid A."/>
            <person name="Singh B."/>
            <person name="Bhatia S."/>
        </authorList>
    </citation>
    <scope>NUCLEOTIDE SEQUENCE [LARGE SCALE GENOMIC DNA]</scope>
    <source>
        <strain evidence="1">Urdbean</strain>
    </source>
</reference>
<dbReference type="PANTHER" id="PTHR37079">
    <property type="entry name" value="SERINE/THREONINE-PROTEIN KINASE ATM"/>
    <property type="match status" value="1"/>
</dbReference>
<sequence length="691" mass="78421">MHFRASELTRCLLLTRPFHSQILSRSKVKSHDFLIGTGKDVQEIVEKLSSDKVKAREEGIKLLNTWLEGERSYNFCKFIGLNTAKLRPDEIPHTETWPFLVSLLIKSASAEISSSKRKNPKVIYAKTLRIAVQRAEDTKCSGKFLPLSSVVKLLFNHVWDVLSNVLSFQSEYGIILRHLLSVRDYSFQMRRRVYCNMVFLFIEKVEISLSGKNISNSSKEEVFRYILTLHSLLKFPPGDYPDNVRENIVKGFVRICSFIRDESKMARKLVECINIYLLNDGPNLGLELLEIHNALQQFVFHCWLATHDRVLKDSLIFYARIQLSLMRGAADRCLLVEQLLDVICKDLDQGSLFGTSMLRGDGNKDDKLGVLSSSQCGLVELAAVVFYRVVSINSDVNPLIYVRGVCGCGHSVFDKIKSGEFPLGLLRSLALAVNSIRVYFVYSSLLSNLNSYVDKLACLNTTRSSLSEKRVKREPAAVILREALMKGKWLWNAAFCSLTRNFHTRICKDLFIYWFEGICMSFESQVTPFSLEIVGGRIMNSSNVDRIYDGFLWTLRSLVELSSVLLLPNSRMEISAVSSSAFNELSWPSLSNAHPQVLLHDSSISYFINGWQLLWSTIVHGLPIISNINALVDAALLLLSNITSNVSYLFYLLRLLLINLTTLGSVQDFVNTNVIPQDVWDLQIFKRPNSM</sequence>
<evidence type="ECO:0000313" key="2">
    <source>
        <dbReference type="Proteomes" id="UP001374535"/>
    </source>
</evidence>
<dbReference type="AlphaFoldDB" id="A0AAQ3P281"/>
<accession>A0AAQ3P281</accession>
<proteinExistence type="predicted"/>
<dbReference type="EMBL" id="CP144699">
    <property type="protein sequence ID" value="WVZ19476.1"/>
    <property type="molecule type" value="Genomic_DNA"/>
</dbReference>